<feature type="compositionally biased region" description="Low complexity" evidence="9">
    <location>
        <begin position="213"/>
        <end position="247"/>
    </location>
</feature>
<evidence type="ECO:0000256" key="5">
    <source>
        <dbReference type="ARBA" id="ARBA00023159"/>
    </source>
</evidence>
<feature type="compositionally biased region" description="Low complexity" evidence="9">
    <location>
        <begin position="9"/>
        <end position="50"/>
    </location>
</feature>
<evidence type="ECO:0000256" key="4">
    <source>
        <dbReference type="ARBA" id="ARBA00023015"/>
    </source>
</evidence>
<organism evidence="10 11">
    <name type="scientific">Caenorhabditis tropicalis</name>
    <dbReference type="NCBI Taxonomy" id="1561998"/>
    <lineage>
        <taxon>Eukaryota</taxon>
        <taxon>Metazoa</taxon>
        <taxon>Ecdysozoa</taxon>
        <taxon>Nematoda</taxon>
        <taxon>Chromadorea</taxon>
        <taxon>Rhabditida</taxon>
        <taxon>Rhabditina</taxon>
        <taxon>Rhabditomorpha</taxon>
        <taxon>Rhabditoidea</taxon>
        <taxon>Rhabditidae</taxon>
        <taxon>Peloderinae</taxon>
        <taxon>Caenorhabditis</taxon>
    </lineage>
</organism>
<accession>A0A1I7TM00</accession>
<dbReference type="WBParaSite" id="Csp11.Scaffold628.g7240.t1">
    <property type="protein sequence ID" value="Csp11.Scaffold628.g7240.t1"/>
    <property type="gene ID" value="Csp11.Scaffold628.g7240"/>
</dbReference>
<dbReference type="Pfam" id="PF11568">
    <property type="entry name" value="Med29"/>
    <property type="match status" value="1"/>
</dbReference>
<feature type="region of interest" description="Disordered" evidence="9">
    <location>
        <begin position="1"/>
        <end position="276"/>
    </location>
</feature>
<feature type="compositionally biased region" description="Polar residues" evidence="9">
    <location>
        <begin position="109"/>
        <end position="146"/>
    </location>
</feature>
<evidence type="ECO:0000256" key="1">
    <source>
        <dbReference type="ARBA" id="ARBA00004123"/>
    </source>
</evidence>
<keyword evidence="7" id="KW-0539">Nucleus</keyword>
<feature type="compositionally biased region" description="Low complexity" evidence="9">
    <location>
        <begin position="173"/>
        <end position="198"/>
    </location>
</feature>
<evidence type="ECO:0000313" key="10">
    <source>
        <dbReference type="Proteomes" id="UP000095282"/>
    </source>
</evidence>
<dbReference type="PANTHER" id="PTHR24330">
    <property type="entry name" value="HOMEOBOX PROTEIN BARH-LIKE"/>
    <property type="match status" value="1"/>
</dbReference>
<dbReference type="Proteomes" id="UP000095282">
    <property type="component" value="Unplaced"/>
</dbReference>
<comment type="similarity">
    <text evidence="2">Belongs to the Mediator complex subunit 29 family.</text>
</comment>
<feature type="region of interest" description="Disordered" evidence="9">
    <location>
        <begin position="409"/>
        <end position="431"/>
    </location>
</feature>
<evidence type="ECO:0000256" key="3">
    <source>
        <dbReference type="ARBA" id="ARBA00019684"/>
    </source>
</evidence>
<proteinExistence type="inferred from homology"/>
<name>A0A1I7TM00_9PELO</name>
<keyword evidence="10" id="KW-1185">Reference proteome</keyword>
<dbReference type="PANTHER" id="PTHR24330:SF19">
    <property type="entry name" value="MEDIATOR OF RNA POLYMERASE II TRANSCRIPTION SUBUNIT 29"/>
    <property type="match status" value="1"/>
</dbReference>
<evidence type="ECO:0000256" key="8">
    <source>
        <dbReference type="ARBA" id="ARBA00031963"/>
    </source>
</evidence>
<dbReference type="InterPro" id="IPR052145">
    <property type="entry name" value="Mediator/Homeobox_domain"/>
</dbReference>
<dbReference type="GO" id="GO:0016592">
    <property type="term" value="C:mediator complex"/>
    <property type="evidence" value="ECO:0007669"/>
    <property type="project" value="InterPro"/>
</dbReference>
<sequence>MSGQGQGQGQPPNMNQQQQMLIQQQQMMRQQEIHRQQQMQQRQMQPHAQQTFQRARTPQMPQHPAGGSPGGSHLQMHPHLQPQGHMQPRSPLVASQLQAPGSVPAGNPATPQMMQQQMGLNQPIQSQYPMHLQPQQPHSRPGSQQGHHMISHGGPQSVQQPGSVQRPGSVIAPGSIQPPGSHGGPSSQSVVGGPPSHSAVGGPQSVQNYGPGSVQQPGSAQAPSSVQPPSAFAPGSVQAPASQQPPSSIQPPPSAASSSAVPASQNPKEPLKPNEEQIRMVQDPVDLVRNLVQKDLRNCMMDMNKRAAELIRQKHEDNVVRDEDRAQYKRAENDFNAVCDEIERTLTTIMETAKQFTKLDKVFVDRSSKELDGENMVNCVQSFVESTEIVQKMFDDTIGGVTNSMQKMRRRQKKWEEQREAQESEDTEMAE</sequence>
<feature type="compositionally biased region" description="Low complexity" evidence="9">
    <location>
        <begin position="255"/>
        <end position="267"/>
    </location>
</feature>
<keyword evidence="4" id="KW-0805">Transcription regulation</keyword>
<feature type="compositionally biased region" description="Polar residues" evidence="9">
    <location>
        <begin position="51"/>
        <end position="60"/>
    </location>
</feature>
<keyword evidence="5" id="KW-0010">Activator</keyword>
<evidence type="ECO:0000313" key="11">
    <source>
        <dbReference type="WBParaSite" id="Csp11.Scaffold628.g7240.t1"/>
    </source>
</evidence>
<comment type="subcellular location">
    <subcellularLocation>
        <location evidence="1">Nucleus</location>
    </subcellularLocation>
</comment>
<evidence type="ECO:0000256" key="9">
    <source>
        <dbReference type="SAM" id="MobiDB-lite"/>
    </source>
</evidence>
<feature type="compositionally biased region" description="Polar residues" evidence="9">
    <location>
        <begin position="154"/>
        <end position="163"/>
    </location>
</feature>
<evidence type="ECO:0000256" key="6">
    <source>
        <dbReference type="ARBA" id="ARBA00023163"/>
    </source>
</evidence>
<evidence type="ECO:0000256" key="7">
    <source>
        <dbReference type="ARBA" id="ARBA00023242"/>
    </source>
</evidence>
<dbReference type="AlphaFoldDB" id="A0A1I7TM00"/>
<reference evidence="11" key="1">
    <citation type="submission" date="2016-11" db="UniProtKB">
        <authorList>
            <consortium name="WormBaseParasite"/>
        </authorList>
    </citation>
    <scope>IDENTIFICATION</scope>
</reference>
<keyword evidence="6" id="KW-0804">Transcription</keyword>
<dbReference type="STRING" id="1561998.A0A1I7TM00"/>
<protein>
    <recommendedName>
        <fullName evidence="3">Mediator of RNA polymerase II transcription subunit 29</fullName>
    </recommendedName>
    <alternativeName>
        <fullName evidence="8">Mediator complex subunit 29</fullName>
    </alternativeName>
</protein>
<dbReference type="eggNOG" id="ENOG502S549">
    <property type="taxonomic scope" value="Eukaryota"/>
</dbReference>
<dbReference type="InterPro" id="IPR021018">
    <property type="entry name" value="Mediator_Med29_met"/>
</dbReference>
<evidence type="ECO:0000256" key="2">
    <source>
        <dbReference type="ARBA" id="ARBA00009851"/>
    </source>
</evidence>